<dbReference type="GO" id="GO:0035438">
    <property type="term" value="F:cyclic-di-GMP binding"/>
    <property type="evidence" value="ECO:0007669"/>
    <property type="project" value="InterPro"/>
</dbReference>
<dbReference type="AlphaFoldDB" id="A0A0F9IM61"/>
<name>A0A0F9IM61_9ZZZZ</name>
<dbReference type="SUPFAM" id="SSF141371">
    <property type="entry name" value="PilZ domain-like"/>
    <property type="match status" value="1"/>
</dbReference>
<dbReference type="Gene3D" id="2.40.10.220">
    <property type="entry name" value="predicted glycosyltransferase like domains"/>
    <property type="match status" value="1"/>
</dbReference>
<sequence length="142" mass="15995">DTLSFRAILKKAFSKEFKEDFTEDKDWKYFKSFKYKGLEISSAGWDMVALKDLSAGGVFFYSSKNLGIDSLLDLKIDVSTDSSPIKCVAIVLRVKKQQDTSIFGIAAAFMEIGAQDKEMINKTAEEISRQEMRTPITPFLPS</sequence>
<reference evidence="2" key="1">
    <citation type="journal article" date="2015" name="Nature">
        <title>Complex archaea that bridge the gap between prokaryotes and eukaryotes.</title>
        <authorList>
            <person name="Spang A."/>
            <person name="Saw J.H."/>
            <person name="Jorgensen S.L."/>
            <person name="Zaremba-Niedzwiedzka K."/>
            <person name="Martijn J."/>
            <person name="Lind A.E."/>
            <person name="van Eijk R."/>
            <person name="Schleper C."/>
            <person name="Guy L."/>
            <person name="Ettema T.J."/>
        </authorList>
    </citation>
    <scope>NUCLEOTIDE SEQUENCE</scope>
</reference>
<feature type="non-terminal residue" evidence="2">
    <location>
        <position position="1"/>
    </location>
</feature>
<evidence type="ECO:0000313" key="2">
    <source>
        <dbReference type="EMBL" id="KKM20914.1"/>
    </source>
</evidence>
<proteinExistence type="predicted"/>
<protein>
    <recommendedName>
        <fullName evidence="1">PilZ domain-containing protein</fullName>
    </recommendedName>
</protein>
<dbReference type="EMBL" id="LAZR01013671">
    <property type="protein sequence ID" value="KKM20914.1"/>
    <property type="molecule type" value="Genomic_DNA"/>
</dbReference>
<comment type="caution">
    <text evidence="2">The sequence shown here is derived from an EMBL/GenBank/DDBJ whole genome shotgun (WGS) entry which is preliminary data.</text>
</comment>
<dbReference type="InterPro" id="IPR009875">
    <property type="entry name" value="PilZ_domain"/>
</dbReference>
<evidence type="ECO:0000259" key="1">
    <source>
        <dbReference type="Pfam" id="PF07238"/>
    </source>
</evidence>
<gene>
    <name evidence="2" type="ORF">LCGC14_1640750</name>
</gene>
<accession>A0A0F9IM61</accession>
<feature type="domain" description="PilZ" evidence="1">
    <location>
        <begin position="49"/>
        <end position="120"/>
    </location>
</feature>
<dbReference type="Pfam" id="PF07238">
    <property type="entry name" value="PilZ"/>
    <property type="match status" value="1"/>
</dbReference>
<organism evidence="2">
    <name type="scientific">marine sediment metagenome</name>
    <dbReference type="NCBI Taxonomy" id="412755"/>
    <lineage>
        <taxon>unclassified sequences</taxon>
        <taxon>metagenomes</taxon>
        <taxon>ecological metagenomes</taxon>
    </lineage>
</organism>